<evidence type="ECO:0000256" key="1">
    <source>
        <dbReference type="SAM" id="Phobius"/>
    </source>
</evidence>
<accession>A0ABP1YVE4</accession>
<evidence type="ECO:0000259" key="2">
    <source>
        <dbReference type="PROSITE" id="PS50234"/>
    </source>
</evidence>
<protein>
    <submittedName>
        <fullName evidence="3">Tight adherance operon protein</fullName>
    </submittedName>
</protein>
<dbReference type="InterPro" id="IPR002035">
    <property type="entry name" value="VWF_A"/>
</dbReference>
<proteinExistence type="predicted"/>
<name>A0ABP1YVE4_YERAL</name>
<feature type="domain" description="VWFA" evidence="2">
    <location>
        <begin position="163"/>
        <end position="433"/>
    </location>
</feature>
<comment type="caution">
    <text evidence="3">The sequence shown here is derived from an EMBL/GenBank/DDBJ whole genome shotgun (WGS) entry which is preliminary data.</text>
</comment>
<keyword evidence="4" id="KW-1185">Reference proteome</keyword>
<evidence type="ECO:0000313" key="4">
    <source>
        <dbReference type="Proteomes" id="UP000038647"/>
    </source>
</evidence>
<dbReference type="EMBL" id="CQEH01000013">
    <property type="protein sequence ID" value="CNL33519.1"/>
    <property type="molecule type" value="Genomic_DNA"/>
</dbReference>
<dbReference type="Proteomes" id="UP000038647">
    <property type="component" value="Unassembled WGS sequence"/>
</dbReference>
<organism evidence="3 4">
    <name type="scientific">Yersinia aldovae</name>
    <dbReference type="NCBI Taxonomy" id="29483"/>
    <lineage>
        <taxon>Bacteria</taxon>
        <taxon>Pseudomonadati</taxon>
        <taxon>Pseudomonadota</taxon>
        <taxon>Gammaproteobacteria</taxon>
        <taxon>Enterobacterales</taxon>
        <taxon>Yersiniaceae</taxon>
        <taxon>Yersinia</taxon>
    </lineage>
</organism>
<dbReference type="InterPro" id="IPR036465">
    <property type="entry name" value="vWFA_dom_sf"/>
</dbReference>
<feature type="transmembrane region" description="Helical" evidence="1">
    <location>
        <begin position="25"/>
        <end position="44"/>
    </location>
</feature>
<evidence type="ECO:0000313" key="3">
    <source>
        <dbReference type="EMBL" id="CNL33519.1"/>
    </source>
</evidence>
<dbReference type="RefSeq" id="WP_049604133.1">
    <property type="nucleotide sequence ID" value="NZ_CQCP01000014.1"/>
</dbReference>
<dbReference type="PROSITE" id="PS50234">
    <property type="entry name" value="VWFA"/>
    <property type="match status" value="1"/>
</dbReference>
<reference evidence="3 4" key="1">
    <citation type="submission" date="2015-03" db="EMBL/GenBank/DDBJ databases">
        <authorList>
            <consortium name="Pathogen Informatics"/>
            <person name="Murphy D."/>
        </authorList>
    </citation>
    <scope>NUCLEOTIDE SEQUENCE [LARGE SCALE GENOMIC DNA]</scope>
    <source>
        <strain evidence="3 4">IP08791</strain>
    </source>
</reference>
<keyword evidence="1" id="KW-0472">Membrane</keyword>
<keyword evidence="1" id="KW-0812">Transmembrane</keyword>
<keyword evidence="1" id="KW-1133">Transmembrane helix</keyword>
<dbReference type="Gene3D" id="3.40.50.410">
    <property type="entry name" value="von Willebrand factor, type A domain"/>
    <property type="match status" value="1"/>
</dbReference>
<sequence>MFKNKAIRFKQYSVGIFIKDETGAILWPFIIFLPLFIGLLYLSFEISHYLQKAAKLSDAIEQATLALTIENNTNNPDETQTEKNISLVNAYARAYLPSESFSAPVIDIISHPNHIEYRAATTLNYTPKFLTKELITNIDRRIIVSDNGVAIKNKFTSPGEITDVVFVVDYSVSMDGNFGDEKKTTKIQELRRIFEDLNNTILKNNNTHTIGFVPFSWGTKKIIGKGIHRKIYCHFPFVPKTPMPPSYYLGDLKSYNPAKELTDAVKNNIDYDETIKSITANYNFINIPIDDIKPSSFCLKGSDAYTLRSDDITNHNIQENIEHEVNGLTLISSGILVANDIFRKDSKNKDKLMIIISDGNDQEISSDLTQEKITKTLIEKGMCERIKENNIRMVFIGIAYTVKEIKWEDCVGKRNYYEAQNAHELEADLRQALGTIEASEVGRNIPKN</sequence>
<gene>
    <name evidence="3" type="ORF">ERS137966_02931</name>
</gene>
<dbReference type="SUPFAM" id="SSF53300">
    <property type="entry name" value="vWA-like"/>
    <property type="match status" value="1"/>
</dbReference>